<gene>
    <name evidence="1" type="ORF">ACFSUF_19565</name>
</gene>
<sequence length="143" mass="16344">MSSSNGYKVIVHYYLQKDCWSIHVKSCCYQGHYVIIDGPWGTEVKPNRRSNPRGWVTARSHQVKFFCAEDAELLENQEALKYALEGISDRLRYNKVDMSFNLENGLGGLLFTPEGAFTLRPKQETVPDDLFSLFEGREAVYVG</sequence>
<comment type="caution">
    <text evidence="1">The sequence shown here is derived from an EMBL/GenBank/DDBJ whole genome shotgun (WGS) entry which is preliminary data.</text>
</comment>
<keyword evidence="2" id="KW-1185">Reference proteome</keyword>
<reference evidence="2" key="1">
    <citation type="journal article" date="2019" name="Int. J. Syst. Evol. Microbiol.">
        <title>The Global Catalogue of Microorganisms (GCM) 10K type strain sequencing project: providing services to taxonomists for standard genome sequencing and annotation.</title>
        <authorList>
            <consortium name="The Broad Institute Genomics Platform"/>
            <consortium name="The Broad Institute Genome Sequencing Center for Infectious Disease"/>
            <person name="Wu L."/>
            <person name="Ma J."/>
        </authorList>
    </citation>
    <scope>NUCLEOTIDE SEQUENCE [LARGE SCALE GENOMIC DNA]</scope>
    <source>
        <strain evidence="2">KCTC 3950</strain>
    </source>
</reference>
<dbReference type="Proteomes" id="UP001597541">
    <property type="component" value="Unassembled WGS sequence"/>
</dbReference>
<dbReference type="RefSeq" id="WP_377605653.1">
    <property type="nucleotide sequence ID" value="NZ_JBHUME010000013.1"/>
</dbReference>
<name>A0ABW5PIJ5_9BACL</name>
<organism evidence="1 2">
    <name type="scientific">Paenibacillus gansuensis</name>
    <dbReference type="NCBI Taxonomy" id="306542"/>
    <lineage>
        <taxon>Bacteria</taxon>
        <taxon>Bacillati</taxon>
        <taxon>Bacillota</taxon>
        <taxon>Bacilli</taxon>
        <taxon>Bacillales</taxon>
        <taxon>Paenibacillaceae</taxon>
        <taxon>Paenibacillus</taxon>
    </lineage>
</organism>
<accession>A0ABW5PIJ5</accession>
<proteinExistence type="predicted"/>
<evidence type="ECO:0000313" key="1">
    <source>
        <dbReference type="EMBL" id="MFD2614613.1"/>
    </source>
</evidence>
<dbReference type="EMBL" id="JBHUME010000013">
    <property type="protein sequence ID" value="MFD2614613.1"/>
    <property type="molecule type" value="Genomic_DNA"/>
</dbReference>
<evidence type="ECO:0000313" key="2">
    <source>
        <dbReference type="Proteomes" id="UP001597541"/>
    </source>
</evidence>
<protein>
    <submittedName>
        <fullName evidence="1">Uncharacterized protein</fullName>
    </submittedName>
</protein>